<dbReference type="SUPFAM" id="SSF55961">
    <property type="entry name" value="Bet v1-like"/>
    <property type="match status" value="1"/>
</dbReference>
<name>A0A562ZRR5_9BURK</name>
<keyword evidence="8" id="KW-0520">NAD</keyword>
<dbReference type="GO" id="GO:0051537">
    <property type="term" value="F:2 iron, 2 sulfur cluster binding"/>
    <property type="evidence" value="ECO:0007669"/>
    <property type="project" value="UniProtKB-KW"/>
</dbReference>
<evidence type="ECO:0000259" key="9">
    <source>
        <dbReference type="PROSITE" id="PS51296"/>
    </source>
</evidence>
<evidence type="ECO:0000313" key="10">
    <source>
        <dbReference type="EMBL" id="TWO71272.1"/>
    </source>
</evidence>
<dbReference type="SUPFAM" id="SSF50022">
    <property type="entry name" value="ISP domain"/>
    <property type="match status" value="1"/>
</dbReference>
<accession>A0A562ZRR5</accession>
<keyword evidence="4" id="KW-0223">Dioxygenase</keyword>
<reference evidence="10 11" key="1">
    <citation type="submission" date="2019-07" db="EMBL/GenBank/DDBJ databases">
        <title>Caenimonas sedimenti sp. nov., isolated from activated sludge.</title>
        <authorList>
            <person name="Xu J."/>
        </authorList>
    </citation>
    <scope>NUCLEOTIDE SEQUENCE [LARGE SCALE GENOMIC DNA]</scope>
    <source>
        <strain evidence="10 11">HX-9-20</strain>
    </source>
</reference>
<evidence type="ECO:0000256" key="3">
    <source>
        <dbReference type="ARBA" id="ARBA00022723"/>
    </source>
</evidence>
<keyword evidence="11" id="KW-1185">Reference proteome</keyword>
<dbReference type="CDD" id="cd03469">
    <property type="entry name" value="Rieske_RO_Alpha_N"/>
    <property type="match status" value="1"/>
</dbReference>
<dbReference type="Gene3D" id="2.102.10.10">
    <property type="entry name" value="Rieske [2Fe-2S] iron-sulphur domain"/>
    <property type="match status" value="1"/>
</dbReference>
<feature type="domain" description="Rieske" evidence="9">
    <location>
        <begin position="47"/>
        <end position="156"/>
    </location>
</feature>
<gene>
    <name evidence="10" type="ORF">FN976_10080</name>
</gene>
<evidence type="ECO:0000256" key="8">
    <source>
        <dbReference type="ARBA" id="ARBA00023027"/>
    </source>
</evidence>
<dbReference type="OrthoDB" id="9769355at2"/>
<dbReference type="PRINTS" id="PR00090">
    <property type="entry name" value="RNGDIOXGNASE"/>
</dbReference>
<dbReference type="Proteomes" id="UP000318199">
    <property type="component" value="Unassembled WGS sequence"/>
</dbReference>
<dbReference type="InterPro" id="IPR001663">
    <property type="entry name" value="Rng_hydr_dOase-A"/>
</dbReference>
<dbReference type="Pfam" id="PF00355">
    <property type="entry name" value="Rieske"/>
    <property type="match status" value="1"/>
</dbReference>
<dbReference type="InterPro" id="IPR015881">
    <property type="entry name" value="ARHD_Rieske_2Fe_2S"/>
</dbReference>
<keyword evidence="6" id="KW-0408">Iron</keyword>
<dbReference type="InterPro" id="IPR017941">
    <property type="entry name" value="Rieske_2Fe-2S"/>
</dbReference>
<dbReference type="PANTHER" id="PTHR43756">
    <property type="entry name" value="CHOLINE MONOOXYGENASE, CHLOROPLASTIC"/>
    <property type="match status" value="1"/>
</dbReference>
<comment type="similarity">
    <text evidence="1">Belongs to the bacterial ring-hydroxylating dioxygenase alpha subunit family.</text>
</comment>
<dbReference type="PROSITE" id="PS51296">
    <property type="entry name" value="RIESKE"/>
    <property type="match status" value="1"/>
</dbReference>
<dbReference type="AlphaFoldDB" id="A0A562ZRR5"/>
<keyword evidence="3" id="KW-0479">Metal-binding</keyword>
<proteinExistence type="inferred from homology"/>
<organism evidence="10 11">
    <name type="scientific">Caenimonas sedimenti</name>
    <dbReference type="NCBI Taxonomy" id="2596921"/>
    <lineage>
        <taxon>Bacteria</taxon>
        <taxon>Pseudomonadati</taxon>
        <taxon>Pseudomonadota</taxon>
        <taxon>Betaproteobacteria</taxon>
        <taxon>Burkholderiales</taxon>
        <taxon>Comamonadaceae</taxon>
        <taxon>Caenimonas</taxon>
    </lineage>
</organism>
<evidence type="ECO:0000256" key="1">
    <source>
        <dbReference type="ARBA" id="ARBA00008751"/>
    </source>
</evidence>
<evidence type="ECO:0000256" key="4">
    <source>
        <dbReference type="ARBA" id="ARBA00022964"/>
    </source>
</evidence>
<keyword evidence="7" id="KW-0411">Iron-sulfur</keyword>
<dbReference type="Pfam" id="PF00848">
    <property type="entry name" value="Ring_hydroxyl_A"/>
    <property type="match status" value="1"/>
</dbReference>
<comment type="caution">
    <text evidence="10">The sequence shown here is derived from an EMBL/GenBank/DDBJ whole genome shotgun (WGS) entry which is preliminary data.</text>
</comment>
<dbReference type="Gene3D" id="3.90.380.10">
    <property type="entry name" value="Naphthalene 1,2-dioxygenase Alpha Subunit, Chain A, domain 1"/>
    <property type="match status" value="1"/>
</dbReference>
<dbReference type="InterPro" id="IPR015879">
    <property type="entry name" value="Ring_hydroxy_dOase_asu_C_dom"/>
</dbReference>
<keyword evidence="5" id="KW-0560">Oxidoreductase</keyword>
<keyword evidence="2" id="KW-0001">2Fe-2S</keyword>
<dbReference type="PANTHER" id="PTHR43756:SF1">
    <property type="entry name" value="3-PHENYLPROPIONATE_CINNAMIC ACID DIOXYGENASE SUBUNIT ALPHA"/>
    <property type="match status" value="1"/>
</dbReference>
<dbReference type="RefSeq" id="WP_145892888.1">
    <property type="nucleotide sequence ID" value="NZ_VOBQ01000008.1"/>
</dbReference>
<evidence type="ECO:0000256" key="2">
    <source>
        <dbReference type="ARBA" id="ARBA00022714"/>
    </source>
</evidence>
<dbReference type="GO" id="GO:0005506">
    <property type="term" value="F:iron ion binding"/>
    <property type="evidence" value="ECO:0007669"/>
    <property type="project" value="InterPro"/>
</dbReference>
<evidence type="ECO:0000256" key="5">
    <source>
        <dbReference type="ARBA" id="ARBA00023002"/>
    </source>
</evidence>
<dbReference type="InterPro" id="IPR036922">
    <property type="entry name" value="Rieske_2Fe-2S_sf"/>
</dbReference>
<protein>
    <submittedName>
        <fullName evidence="10">Rieske 2Fe-2S domain-containing protein</fullName>
    </submittedName>
</protein>
<evidence type="ECO:0000313" key="11">
    <source>
        <dbReference type="Proteomes" id="UP000318199"/>
    </source>
</evidence>
<dbReference type="EMBL" id="VOBQ01000008">
    <property type="protein sequence ID" value="TWO71272.1"/>
    <property type="molecule type" value="Genomic_DNA"/>
</dbReference>
<evidence type="ECO:0000256" key="7">
    <source>
        <dbReference type="ARBA" id="ARBA00023014"/>
    </source>
</evidence>
<dbReference type="GO" id="GO:0051213">
    <property type="term" value="F:dioxygenase activity"/>
    <property type="evidence" value="ECO:0007669"/>
    <property type="project" value="UniProtKB-KW"/>
</dbReference>
<evidence type="ECO:0000256" key="6">
    <source>
        <dbReference type="ARBA" id="ARBA00023004"/>
    </source>
</evidence>
<dbReference type="PROSITE" id="PS00570">
    <property type="entry name" value="RING_HYDROXYL_ALPHA"/>
    <property type="match status" value="1"/>
</dbReference>
<sequence>MHTPAHDSVRTQSLVWSDRISQVPKEVFVSEPLFEQELKTIYYGDCWHPVAHGGELPEVGDFKTFDLGRMPLLIARGKDRELRVFLNSCTHRGTQVETATCGNRPEFECPYHRWLFALEGDLVGCPGSKEFAPDFDKKNFGLKQLRTAEYLGLLFVTLGEATPPLDEWLGESMRSTLRVVLAGDGRLKLLGYQKVRYAVNWKAYNDNDGFHAPLLHTGFRLLNWQGGQGAQFMTPNGHIAIEAQLKPIQSSGFLKDPSLIEFKGQNPEKGSCVVELFPVSVLVKHLDVINLRFAIARSHDVTEVHYAYFSHADDDEAMVRHRLRQSSNLLGPCGMVSMEDAAIFQRIHIGSFTPGYAEFQKGVTGGKEPSFDVKQNDETGQLPKWEYYRQLMGFKREAEA</sequence>